<reference evidence="1" key="1">
    <citation type="submission" date="2014-11" db="EMBL/GenBank/DDBJ databases">
        <authorList>
            <person name="Amaro Gonzalez C."/>
        </authorList>
    </citation>
    <scope>NUCLEOTIDE SEQUENCE</scope>
</reference>
<dbReference type="AlphaFoldDB" id="A0A0E9W6V8"/>
<sequence length="63" mass="7411">MVDFQTCSWPNWSFCRPCLVICIQSVLFSILTQLRWVWIIFLCFGHLCPQADCKTLICYTFGN</sequence>
<organism evidence="1">
    <name type="scientific">Anguilla anguilla</name>
    <name type="common">European freshwater eel</name>
    <name type="synonym">Muraena anguilla</name>
    <dbReference type="NCBI Taxonomy" id="7936"/>
    <lineage>
        <taxon>Eukaryota</taxon>
        <taxon>Metazoa</taxon>
        <taxon>Chordata</taxon>
        <taxon>Craniata</taxon>
        <taxon>Vertebrata</taxon>
        <taxon>Euteleostomi</taxon>
        <taxon>Actinopterygii</taxon>
        <taxon>Neopterygii</taxon>
        <taxon>Teleostei</taxon>
        <taxon>Anguilliformes</taxon>
        <taxon>Anguillidae</taxon>
        <taxon>Anguilla</taxon>
    </lineage>
</organism>
<evidence type="ECO:0000313" key="1">
    <source>
        <dbReference type="EMBL" id="JAH85218.1"/>
    </source>
</evidence>
<protein>
    <submittedName>
        <fullName evidence="1">Uncharacterized protein</fullName>
    </submittedName>
</protein>
<name>A0A0E9W6V8_ANGAN</name>
<accession>A0A0E9W6V8</accession>
<dbReference type="EMBL" id="GBXM01023359">
    <property type="protein sequence ID" value="JAH85218.1"/>
    <property type="molecule type" value="Transcribed_RNA"/>
</dbReference>
<proteinExistence type="predicted"/>
<reference evidence="1" key="2">
    <citation type="journal article" date="2015" name="Fish Shellfish Immunol.">
        <title>Early steps in the European eel (Anguilla anguilla)-Vibrio vulnificus interaction in the gills: Role of the RtxA13 toxin.</title>
        <authorList>
            <person name="Callol A."/>
            <person name="Pajuelo D."/>
            <person name="Ebbesson L."/>
            <person name="Teles M."/>
            <person name="MacKenzie S."/>
            <person name="Amaro C."/>
        </authorList>
    </citation>
    <scope>NUCLEOTIDE SEQUENCE</scope>
</reference>